<name>A0A0C1L418_9BACT</name>
<dbReference type="PANTHER" id="PTHR30041:SF8">
    <property type="entry name" value="PROTEIN YFFB"/>
    <property type="match status" value="1"/>
</dbReference>
<gene>
    <name evidence="3" type="ORF">OI18_10030</name>
</gene>
<dbReference type="InterPro" id="IPR006660">
    <property type="entry name" value="Arsenate_reductase-like"/>
</dbReference>
<dbReference type="Pfam" id="PF03960">
    <property type="entry name" value="ArsC"/>
    <property type="match status" value="1"/>
</dbReference>
<dbReference type="PANTHER" id="PTHR30041">
    <property type="entry name" value="ARSENATE REDUCTASE"/>
    <property type="match status" value="1"/>
</dbReference>
<protein>
    <submittedName>
        <fullName evidence="3">Arsenate reductase</fullName>
    </submittedName>
</protein>
<sequence>MKKIYHLANCDTCQKILKEVDAVKQKAELQDIKTENITPAQLEEMKEKAGSYEALFSRRALKFRSMGLHEKTLTEKDYRSLILQEYTFLKRPVAIVGEEIFIGNTKAVTEQLRAALKKKS</sequence>
<dbReference type="Gene3D" id="3.40.30.10">
    <property type="entry name" value="Glutaredoxin"/>
    <property type="match status" value="1"/>
</dbReference>
<dbReference type="RefSeq" id="WP_039139517.1">
    <property type="nucleotide sequence ID" value="NZ_JSVC01000010.1"/>
</dbReference>
<dbReference type="InterPro" id="IPR036249">
    <property type="entry name" value="Thioredoxin-like_sf"/>
</dbReference>
<comment type="caution">
    <text evidence="3">The sequence shown here is derived from an EMBL/GenBank/DDBJ whole genome shotgun (WGS) entry which is preliminary data.</text>
</comment>
<comment type="similarity">
    <text evidence="1 2">Belongs to the ArsC family.</text>
</comment>
<accession>A0A0C1L418</accession>
<evidence type="ECO:0000313" key="4">
    <source>
        <dbReference type="Proteomes" id="UP000031408"/>
    </source>
</evidence>
<dbReference type="PROSITE" id="PS51353">
    <property type="entry name" value="ARSC"/>
    <property type="match status" value="1"/>
</dbReference>
<organism evidence="3 4">
    <name type="scientific">Flavihumibacter solisilvae</name>
    <dbReference type="NCBI Taxonomy" id="1349421"/>
    <lineage>
        <taxon>Bacteria</taxon>
        <taxon>Pseudomonadati</taxon>
        <taxon>Bacteroidota</taxon>
        <taxon>Chitinophagia</taxon>
        <taxon>Chitinophagales</taxon>
        <taxon>Chitinophagaceae</taxon>
        <taxon>Flavihumibacter</taxon>
    </lineage>
</organism>
<evidence type="ECO:0000313" key="3">
    <source>
        <dbReference type="EMBL" id="KIC94802.1"/>
    </source>
</evidence>
<dbReference type="EMBL" id="JSVC01000010">
    <property type="protein sequence ID" value="KIC94802.1"/>
    <property type="molecule type" value="Genomic_DNA"/>
</dbReference>
<dbReference type="AlphaFoldDB" id="A0A0C1L418"/>
<evidence type="ECO:0000256" key="1">
    <source>
        <dbReference type="ARBA" id="ARBA00007198"/>
    </source>
</evidence>
<dbReference type="SUPFAM" id="SSF52833">
    <property type="entry name" value="Thioredoxin-like"/>
    <property type="match status" value="1"/>
</dbReference>
<reference evidence="3 4" key="1">
    <citation type="submission" date="2014-11" db="EMBL/GenBank/DDBJ databases">
        <title>Genome sequence of Flavihumibacter solisilvae 3-3.</title>
        <authorList>
            <person name="Zhou G."/>
            <person name="Li M."/>
            <person name="Wang G."/>
        </authorList>
    </citation>
    <scope>NUCLEOTIDE SEQUENCE [LARGE SCALE GENOMIC DNA]</scope>
    <source>
        <strain evidence="3 4">3-3</strain>
    </source>
</reference>
<evidence type="ECO:0000256" key="2">
    <source>
        <dbReference type="PROSITE-ProRule" id="PRU01282"/>
    </source>
</evidence>
<dbReference type="Proteomes" id="UP000031408">
    <property type="component" value="Unassembled WGS sequence"/>
</dbReference>
<proteinExistence type="inferred from homology"/>
<dbReference type="STRING" id="1349421.OI18_10030"/>
<keyword evidence="4" id="KW-1185">Reference proteome</keyword>
<dbReference type="OrthoDB" id="1120494at2"/>